<sequence>MNLFDLSISASLAVTLIDIPSNAMRVATEFHDAIGRLQCYFEPAPLRVDLPSPLFLKFHLARCMMLEMSGAGEYVESLLHDTETLMQRGVLAEDGSSNFALDMRLRGLAEDEAVEDEVHRRWRESRVEVESC</sequence>
<organism evidence="1 2">
    <name type="scientific">Discina gigas</name>
    <dbReference type="NCBI Taxonomy" id="1032678"/>
    <lineage>
        <taxon>Eukaryota</taxon>
        <taxon>Fungi</taxon>
        <taxon>Dikarya</taxon>
        <taxon>Ascomycota</taxon>
        <taxon>Pezizomycotina</taxon>
        <taxon>Pezizomycetes</taxon>
        <taxon>Pezizales</taxon>
        <taxon>Discinaceae</taxon>
        <taxon>Discina</taxon>
    </lineage>
</organism>
<keyword evidence="2" id="KW-1185">Reference proteome</keyword>
<accession>A0ABR3G628</accession>
<name>A0ABR3G628_9PEZI</name>
<comment type="caution">
    <text evidence="1">The sequence shown here is derived from an EMBL/GenBank/DDBJ whole genome shotgun (WGS) entry which is preliminary data.</text>
</comment>
<evidence type="ECO:0000313" key="2">
    <source>
        <dbReference type="Proteomes" id="UP001447188"/>
    </source>
</evidence>
<dbReference type="Proteomes" id="UP001447188">
    <property type="component" value="Unassembled WGS sequence"/>
</dbReference>
<evidence type="ECO:0000313" key="1">
    <source>
        <dbReference type="EMBL" id="KAL0631240.1"/>
    </source>
</evidence>
<reference evidence="1 2" key="1">
    <citation type="submission" date="2024-02" db="EMBL/GenBank/DDBJ databases">
        <title>Discinaceae phylogenomics.</title>
        <authorList>
            <person name="Dirks A.C."/>
            <person name="James T.Y."/>
        </authorList>
    </citation>
    <scope>NUCLEOTIDE SEQUENCE [LARGE SCALE GENOMIC DNA]</scope>
    <source>
        <strain evidence="1 2">ACD0624</strain>
    </source>
</reference>
<proteinExistence type="predicted"/>
<dbReference type="EMBL" id="JBBBZM010000276">
    <property type="protein sequence ID" value="KAL0631240.1"/>
    <property type="molecule type" value="Genomic_DNA"/>
</dbReference>
<protein>
    <submittedName>
        <fullName evidence="1">Uncharacterized protein</fullName>
    </submittedName>
</protein>
<gene>
    <name evidence="1" type="ORF">Q9L58_009894</name>
</gene>